<dbReference type="PANTHER" id="PTHR20986">
    <property type="entry name" value="FMRFAMIDE-RELATED PEPTIDES"/>
    <property type="match status" value="1"/>
</dbReference>
<evidence type="ECO:0000256" key="9">
    <source>
        <dbReference type="SAM" id="SignalP"/>
    </source>
</evidence>
<keyword evidence="3" id="KW-0964">Secreted</keyword>
<comment type="similarity">
    <text evidence="2">Belongs to the FARP (FMRFamide related peptide) family.</text>
</comment>
<dbReference type="AlphaFoldDB" id="A0A7E4VZP9"/>
<dbReference type="Proteomes" id="UP000492821">
    <property type="component" value="Unassembled WGS sequence"/>
</dbReference>
<dbReference type="GO" id="GO:0005576">
    <property type="term" value="C:extracellular region"/>
    <property type="evidence" value="ECO:0007669"/>
    <property type="project" value="UniProtKB-SubCell"/>
</dbReference>
<organism evidence="10 11">
    <name type="scientific">Panagrellus redivivus</name>
    <name type="common">Microworm</name>
    <dbReference type="NCBI Taxonomy" id="6233"/>
    <lineage>
        <taxon>Eukaryota</taxon>
        <taxon>Metazoa</taxon>
        <taxon>Ecdysozoa</taxon>
        <taxon>Nematoda</taxon>
        <taxon>Chromadorea</taxon>
        <taxon>Rhabditida</taxon>
        <taxon>Tylenchina</taxon>
        <taxon>Panagrolaimomorpha</taxon>
        <taxon>Panagrolaimoidea</taxon>
        <taxon>Panagrolaimidae</taxon>
        <taxon>Panagrellus</taxon>
    </lineage>
</organism>
<dbReference type="InterPro" id="IPR051041">
    <property type="entry name" value="FMRFamide-related_np"/>
</dbReference>
<proteinExistence type="inferred from homology"/>
<reference evidence="11" key="2">
    <citation type="submission" date="2020-10" db="UniProtKB">
        <authorList>
            <consortium name="WormBaseParasite"/>
        </authorList>
    </citation>
    <scope>IDENTIFICATION</scope>
</reference>
<dbReference type="WBParaSite" id="Pan_g4860.t1">
    <property type="protein sequence ID" value="Pan_g4860.t1"/>
    <property type="gene ID" value="Pan_g4860"/>
</dbReference>
<evidence type="ECO:0000313" key="10">
    <source>
        <dbReference type="Proteomes" id="UP000492821"/>
    </source>
</evidence>
<dbReference type="InterPro" id="IPR002544">
    <property type="entry name" value="FMRFamid-related_peptide-like"/>
</dbReference>
<evidence type="ECO:0000256" key="6">
    <source>
        <dbReference type="ARBA" id="ARBA00023320"/>
    </source>
</evidence>
<keyword evidence="9" id="KW-0732">Signal</keyword>
<keyword evidence="7" id="KW-0175">Coiled coil</keyword>
<dbReference type="PANTHER" id="PTHR20986:SF24">
    <property type="entry name" value="FMRFAMIDE-LIKE NEUROPEPTIDES 1"/>
    <property type="match status" value="1"/>
</dbReference>
<evidence type="ECO:0000313" key="11">
    <source>
        <dbReference type="WBParaSite" id="Pan_g4860.t1"/>
    </source>
</evidence>
<accession>A0A7E4VZP9</accession>
<evidence type="ECO:0000256" key="7">
    <source>
        <dbReference type="SAM" id="Coils"/>
    </source>
</evidence>
<protein>
    <submittedName>
        <fullName evidence="11">FMRFamide</fullName>
    </submittedName>
</protein>
<name>A0A7E4VZP9_PANRE</name>
<keyword evidence="10" id="KW-1185">Reference proteome</keyword>
<keyword evidence="4" id="KW-0165">Cleavage on pair of basic residues</keyword>
<keyword evidence="5" id="KW-0027">Amidation</keyword>
<evidence type="ECO:0000256" key="1">
    <source>
        <dbReference type="ARBA" id="ARBA00004613"/>
    </source>
</evidence>
<evidence type="ECO:0000256" key="3">
    <source>
        <dbReference type="ARBA" id="ARBA00022525"/>
    </source>
</evidence>
<feature type="signal peptide" evidence="9">
    <location>
        <begin position="1"/>
        <end position="18"/>
    </location>
</feature>
<sequence>MQVSTVLLATVVVAAVSALTDAGAALKTVDHELPAEKSAAVDHQDEIAAMEDMIRDYVNRMREKQQLAMLKEMRDKNIMSAVGPREFYEQEVAPSGDDADKPEFNSSPEKRAQSFVRFGKRGQSFVRFGKRAQDFVRFGKRAQSFVRFGKRAQDFDRFGKRAQDFVRFGKRGQSFVRFG</sequence>
<evidence type="ECO:0000256" key="8">
    <source>
        <dbReference type="SAM" id="MobiDB-lite"/>
    </source>
</evidence>
<dbReference type="Pfam" id="PF01581">
    <property type="entry name" value="FARP"/>
    <property type="match status" value="2"/>
</dbReference>
<reference evidence="10" key="1">
    <citation type="journal article" date="2013" name="Genetics">
        <title>The draft genome and transcriptome of Panagrellus redivivus are shaped by the harsh demands of a free-living lifestyle.</title>
        <authorList>
            <person name="Srinivasan J."/>
            <person name="Dillman A.R."/>
            <person name="Macchietto M.G."/>
            <person name="Heikkinen L."/>
            <person name="Lakso M."/>
            <person name="Fracchia K.M."/>
            <person name="Antoshechkin I."/>
            <person name="Mortazavi A."/>
            <person name="Wong G."/>
            <person name="Sternberg P.W."/>
        </authorList>
    </citation>
    <scope>NUCLEOTIDE SEQUENCE [LARGE SCALE GENOMIC DNA]</scope>
    <source>
        <strain evidence="10">MT8872</strain>
    </source>
</reference>
<feature type="coiled-coil region" evidence="7">
    <location>
        <begin position="40"/>
        <end position="67"/>
    </location>
</feature>
<keyword evidence="6" id="KW-0527">Neuropeptide</keyword>
<dbReference type="GO" id="GO:0007218">
    <property type="term" value="P:neuropeptide signaling pathway"/>
    <property type="evidence" value="ECO:0007669"/>
    <property type="project" value="UniProtKB-KW"/>
</dbReference>
<feature type="region of interest" description="Disordered" evidence="8">
    <location>
        <begin position="91"/>
        <end position="111"/>
    </location>
</feature>
<evidence type="ECO:0000256" key="5">
    <source>
        <dbReference type="ARBA" id="ARBA00022815"/>
    </source>
</evidence>
<feature type="chain" id="PRO_5028959406" evidence="9">
    <location>
        <begin position="19"/>
        <end position="179"/>
    </location>
</feature>
<comment type="subcellular location">
    <subcellularLocation>
        <location evidence="1">Secreted</location>
    </subcellularLocation>
</comment>
<evidence type="ECO:0000256" key="4">
    <source>
        <dbReference type="ARBA" id="ARBA00022685"/>
    </source>
</evidence>
<feature type="compositionally biased region" description="Basic and acidic residues" evidence="8">
    <location>
        <begin position="98"/>
        <end position="111"/>
    </location>
</feature>
<evidence type="ECO:0000256" key="2">
    <source>
        <dbReference type="ARBA" id="ARBA00006356"/>
    </source>
</evidence>